<evidence type="ECO:0000259" key="4">
    <source>
        <dbReference type="Pfam" id="PF13525"/>
    </source>
</evidence>
<evidence type="ECO:0000259" key="5">
    <source>
        <dbReference type="Pfam" id="PF16331"/>
    </source>
</evidence>
<protein>
    <recommendedName>
        <fullName evidence="2">Cell division coordinator CpoB</fullName>
    </recommendedName>
</protein>
<evidence type="ECO:0000313" key="7">
    <source>
        <dbReference type="Proteomes" id="UP000295341"/>
    </source>
</evidence>
<gene>
    <name evidence="2" type="primary">cpoB</name>
    <name evidence="6" type="ORF">DFR24_1348</name>
</gene>
<dbReference type="InterPro" id="IPR014162">
    <property type="entry name" value="CpoB_C"/>
</dbReference>
<dbReference type="GO" id="GO:0070206">
    <property type="term" value="P:protein trimerization"/>
    <property type="evidence" value="ECO:0007669"/>
    <property type="project" value="InterPro"/>
</dbReference>
<dbReference type="InterPro" id="IPR039565">
    <property type="entry name" value="BamD-like"/>
</dbReference>
<organism evidence="6 7">
    <name type="scientific">Panacagrimonas perspica</name>
    <dbReference type="NCBI Taxonomy" id="381431"/>
    <lineage>
        <taxon>Bacteria</taxon>
        <taxon>Pseudomonadati</taxon>
        <taxon>Pseudomonadota</taxon>
        <taxon>Gammaproteobacteria</taxon>
        <taxon>Nevskiales</taxon>
        <taxon>Nevskiaceae</taxon>
        <taxon>Panacagrimonas</taxon>
    </lineage>
</organism>
<keyword evidence="7" id="KW-1185">Reference proteome</keyword>
<dbReference type="InterPro" id="IPR011990">
    <property type="entry name" value="TPR-like_helical_dom_sf"/>
</dbReference>
<keyword evidence="1 2" id="KW-0732">Signal</keyword>
<evidence type="ECO:0000313" key="6">
    <source>
        <dbReference type="EMBL" id="TDU31963.1"/>
    </source>
</evidence>
<comment type="subcellular location">
    <subcellularLocation>
        <location evidence="2">Periplasm</location>
    </subcellularLocation>
</comment>
<dbReference type="EMBL" id="SOBT01000008">
    <property type="protein sequence ID" value="TDU31963.1"/>
    <property type="molecule type" value="Genomic_DNA"/>
</dbReference>
<comment type="function">
    <text evidence="2">Mediates coordination of peptidoglycan synthesis and outer membrane constriction during cell division.</text>
</comment>
<evidence type="ECO:0000256" key="2">
    <source>
        <dbReference type="HAMAP-Rule" id="MF_02066"/>
    </source>
</evidence>
<reference evidence="6 7" key="1">
    <citation type="submission" date="2019-03" db="EMBL/GenBank/DDBJ databases">
        <title>Genomic Encyclopedia of Type Strains, Phase IV (KMG-IV): sequencing the most valuable type-strain genomes for metagenomic binning, comparative biology and taxonomic classification.</title>
        <authorList>
            <person name="Goeker M."/>
        </authorList>
    </citation>
    <scope>NUCLEOTIDE SEQUENCE [LARGE SCALE GENOMIC DNA]</scope>
    <source>
        <strain evidence="6 7">DSM 26377</strain>
    </source>
</reference>
<comment type="similarity">
    <text evidence="2">Belongs to the CpoB family.</text>
</comment>
<dbReference type="GO" id="GO:0043093">
    <property type="term" value="P:FtsZ-dependent cytokinesis"/>
    <property type="evidence" value="ECO:0007669"/>
    <property type="project" value="UniProtKB-UniRule"/>
</dbReference>
<accession>A0A4S3K8R4</accession>
<proteinExistence type="inferred from homology"/>
<dbReference type="Pfam" id="PF16331">
    <property type="entry name" value="TolA_bind_tri"/>
    <property type="match status" value="1"/>
</dbReference>
<keyword evidence="2" id="KW-0131">Cell cycle</keyword>
<dbReference type="PROSITE" id="PS51257">
    <property type="entry name" value="PROKAR_LIPOPROTEIN"/>
    <property type="match status" value="1"/>
</dbReference>
<dbReference type="Gene3D" id="1.25.40.10">
    <property type="entry name" value="Tetratricopeptide repeat domain"/>
    <property type="match status" value="1"/>
</dbReference>
<dbReference type="Pfam" id="PF13525">
    <property type="entry name" value="YfiO"/>
    <property type="match status" value="1"/>
</dbReference>
<feature type="domain" description="YbgF trimerisation" evidence="5">
    <location>
        <begin position="48"/>
        <end position="119"/>
    </location>
</feature>
<dbReference type="InterPro" id="IPR034706">
    <property type="entry name" value="CpoB"/>
</dbReference>
<name>A0A4S3K8R4_9GAMM</name>
<dbReference type="InterPro" id="IPR032519">
    <property type="entry name" value="YbgF_tri"/>
</dbReference>
<sequence length="276" mass="29755" precursor="true">MTVRRISGITLAIGLAFTASGCASDFGGPISSSNSTALSPAERRLQDVETKTAQLVRRMDSMNQSQTDQDLTRIRDEVRFLRGDIEKIRFDLDNRDRSTKELFANLDRRLGQIEAGGAAAAAAPAGASGTMATSSPGTLAPAATPKATVATPEEERAYLGTFDQLKNGKYDEAVRGFRGMLDQWPQGRYADNGWYWMGEAQMVKKDFAGAANSFQSLVSGFPSSPKVADGLYKLGLAQVELKRPVEAKAALQRVIREYPSANAANLAKQKLDQLGG</sequence>
<evidence type="ECO:0000256" key="3">
    <source>
        <dbReference type="SAM" id="MobiDB-lite"/>
    </source>
</evidence>
<dbReference type="HAMAP" id="MF_02066">
    <property type="entry name" value="CpoB"/>
    <property type="match status" value="1"/>
</dbReference>
<feature type="signal peptide" evidence="2">
    <location>
        <begin position="1"/>
        <end position="23"/>
    </location>
</feature>
<feature type="domain" description="Outer membrane lipoprotein BamD-like" evidence="4">
    <location>
        <begin position="155"/>
        <end position="274"/>
    </location>
</feature>
<dbReference type="Gene3D" id="1.20.5.110">
    <property type="match status" value="1"/>
</dbReference>
<dbReference type="RefSeq" id="WP_133880510.1">
    <property type="nucleotide sequence ID" value="NZ_MWIN01000004.1"/>
</dbReference>
<dbReference type="AlphaFoldDB" id="A0A4S3K8R4"/>
<dbReference type="SUPFAM" id="SSF48452">
    <property type="entry name" value="TPR-like"/>
    <property type="match status" value="1"/>
</dbReference>
<comment type="caution">
    <text evidence="6">The sequence shown here is derived from an EMBL/GenBank/DDBJ whole genome shotgun (WGS) entry which is preliminary data.</text>
</comment>
<dbReference type="GO" id="GO:0030288">
    <property type="term" value="C:outer membrane-bounded periplasmic space"/>
    <property type="evidence" value="ECO:0007669"/>
    <property type="project" value="UniProtKB-UniRule"/>
</dbReference>
<feature type="chain" id="PRO_5023987657" description="Cell division coordinator CpoB" evidence="2">
    <location>
        <begin position="24"/>
        <end position="276"/>
    </location>
</feature>
<feature type="region of interest" description="Disordered" evidence="3">
    <location>
        <begin position="127"/>
        <end position="150"/>
    </location>
</feature>
<dbReference type="NCBIfam" id="TIGR02795">
    <property type="entry name" value="tol_pal_ybgF"/>
    <property type="match status" value="1"/>
</dbReference>
<evidence type="ECO:0000256" key="1">
    <source>
        <dbReference type="ARBA" id="ARBA00022729"/>
    </source>
</evidence>
<dbReference type="OrthoDB" id="9768142at2"/>
<keyword evidence="2" id="KW-0132">Cell division</keyword>
<keyword evidence="2" id="KW-0574">Periplasm</keyword>
<dbReference type="Proteomes" id="UP000295341">
    <property type="component" value="Unassembled WGS sequence"/>
</dbReference>